<accession>A0A3S4UTR0</accession>
<keyword evidence="7" id="KW-0067">ATP-binding</keyword>
<dbReference type="InterPro" id="IPR050482">
    <property type="entry name" value="Sensor_HK_TwoCompSys"/>
</dbReference>
<dbReference type="GO" id="GO:0016020">
    <property type="term" value="C:membrane"/>
    <property type="evidence" value="ECO:0007669"/>
    <property type="project" value="InterPro"/>
</dbReference>
<name>A0A3S4UTR0_9ACTN</name>
<protein>
    <recommendedName>
        <fullName evidence="2">histidine kinase</fullName>
        <ecNumber evidence="2">2.7.13.3</ecNumber>
    </recommendedName>
</protein>
<dbReference type="Proteomes" id="UP000273044">
    <property type="component" value="Chromosome"/>
</dbReference>
<dbReference type="InterPro" id="IPR003594">
    <property type="entry name" value="HATPase_dom"/>
</dbReference>
<comment type="catalytic activity">
    <reaction evidence="1">
        <text>ATP + protein L-histidine = ADP + protein N-phospho-L-histidine.</text>
        <dbReference type="EC" id="2.7.13.3"/>
    </reaction>
</comment>
<dbReference type="GO" id="GO:0046983">
    <property type="term" value="F:protein dimerization activity"/>
    <property type="evidence" value="ECO:0007669"/>
    <property type="project" value="InterPro"/>
</dbReference>
<dbReference type="Pfam" id="PF07730">
    <property type="entry name" value="HisKA_3"/>
    <property type="match status" value="1"/>
</dbReference>
<evidence type="ECO:0000259" key="11">
    <source>
        <dbReference type="Pfam" id="PF07730"/>
    </source>
</evidence>
<dbReference type="InterPro" id="IPR011712">
    <property type="entry name" value="Sig_transdc_His_kin_sub3_dim/P"/>
</dbReference>
<dbReference type="AlphaFoldDB" id="A0A3S4UTR0"/>
<keyword evidence="8" id="KW-0902">Two-component regulatory system</keyword>
<feature type="transmembrane region" description="Helical" evidence="9">
    <location>
        <begin position="47"/>
        <end position="68"/>
    </location>
</feature>
<dbReference type="Gene3D" id="1.20.5.1930">
    <property type="match status" value="1"/>
</dbReference>
<evidence type="ECO:0000256" key="7">
    <source>
        <dbReference type="ARBA" id="ARBA00022840"/>
    </source>
</evidence>
<evidence type="ECO:0000313" key="13">
    <source>
        <dbReference type="Proteomes" id="UP000273044"/>
    </source>
</evidence>
<keyword evidence="6 12" id="KW-0418">Kinase</keyword>
<evidence type="ECO:0000256" key="5">
    <source>
        <dbReference type="ARBA" id="ARBA00022741"/>
    </source>
</evidence>
<dbReference type="EMBL" id="LR134406">
    <property type="protein sequence ID" value="VEH69611.1"/>
    <property type="molecule type" value="Genomic_DNA"/>
</dbReference>
<dbReference type="GO" id="GO:0005524">
    <property type="term" value="F:ATP binding"/>
    <property type="evidence" value="ECO:0007669"/>
    <property type="project" value="UniProtKB-KW"/>
</dbReference>
<proteinExistence type="predicted"/>
<evidence type="ECO:0000256" key="2">
    <source>
        <dbReference type="ARBA" id="ARBA00012438"/>
    </source>
</evidence>
<organism evidence="12 13">
    <name type="scientific">Arachnia propionica</name>
    <dbReference type="NCBI Taxonomy" id="1750"/>
    <lineage>
        <taxon>Bacteria</taxon>
        <taxon>Bacillati</taxon>
        <taxon>Actinomycetota</taxon>
        <taxon>Actinomycetes</taxon>
        <taxon>Propionibacteriales</taxon>
        <taxon>Propionibacteriaceae</taxon>
        <taxon>Arachnia</taxon>
    </lineage>
</organism>
<keyword evidence="9" id="KW-1133">Transmembrane helix</keyword>
<reference evidence="12 13" key="1">
    <citation type="submission" date="2018-12" db="EMBL/GenBank/DDBJ databases">
        <authorList>
            <consortium name="Pathogen Informatics"/>
        </authorList>
    </citation>
    <scope>NUCLEOTIDE SEQUENCE [LARGE SCALE GENOMIC DNA]</scope>
    <source>
        <strain evidence="12 13">NCTC12967</strain>
    </source>
</reference>
<feature type="transmembrane region" description="Helical" evidence="9">
    <location>
        <begin position="146"/>
        <end position="170"/>
    </location>
</feature>
<dbReference type="Gene3D" id="3.30.565.10">
    <property type="entry name" value="Histidine kinase-like ATPase, C-terminal domain"/>
    <property type="match status" value="1"/>
</dbReference>
<evidence type="ECO:0000256" key="3">
    <source>
        <dbReference type="ARBA" id="ARBA00022553"/>
    </source>
</evidence>
<feature type="domain" description="Histidine kinase/HSP90-like ATPase" evidence="10">
    <location>
        <begin position="298"/>
        <end position="396"/>
    </location>
</feature>
<dbReference type="RefSeq" id="WP_244926114.1">
    <property type="nucleotide sequence ID" value="NZ_CAURRE010000008.1"/>
</dbReference>
<evidence type="ECO:0000256" key="1">
    <source>
        <dbReference type="ARBA" id="ARBA00000085"/>
    </source>
</evidence>
<evidence type="ECO:0000256" key="6">
    <source>
        <dbReference type="ARBA" id="ARBA00022777"/>
    </source>
</evidence>
<dbReference type="CDD" id="cd16917">
    <property type="entry name" value="HATPase_UhpB-NarQ-NarX-like"/>
    <property type="match status" value="1"/>
</dbReference>
<feature type="domain" description="Signal transduction histidine kinase subgroup 3 dimerisation and phosphoacceptor" evidence="11">
    <location>
        <begin position="192"/>
        <end position="257"/>
    </location>
</feature>
<evidence type="ECO:0000313" key="12">
    <source>
        <dbReference type="EMBL" id="VEH69611.1"/>
    </source>
</evidence>
<evidence type="ECO:0000256" key="9">
    <source>
        <dbReference type="SAM" id="Phobius"/>
    </source>
</evidence>
<keyword evidence="4 12" id="KW-0808">Transferase</keyword>
<dbReference type="SUPFAM" id="SSF55874">
    <property type="entry name" value="ATPase domain of HSP90 chaperone/DNA topoisomerase II/histidine kinase"/>
    <property type="match status" value="1"/>
</dbReference>
<feature type="transmembrane region" description="Helical" evidence="9">
    <location>
        <begin position="121"/>
        <end position="140"/>
    </location>
</feature>
<feature type="transmembrane region" description="Helical" evidence="9">
    <location>
        <begin position="21"/>
        <end position="41"/>
    </location>
</feature>
<evidence type="ECO:0000256" key="8">
    <source>
        <dbReference type="ARBA" id="ARBA00023012"/>
    </source>
</evidence>
<dbReference type="EC" id="2.7.13.3" evidence="2"/>
<dbReference type="PANTHER" id="PTHR24421">
    <property type="entry name" value="NITRATE/NITRITE SENSOR PROTEIN NARX-RELATED"/>
    <property type="match status" value="1"/>
</dbReference>
<keyword evidence="5" id="KW-0547">Nucleotide-binding</keyword>
<gene>
    <name evidence="12" type="primary">desK_5</name>
    <name evidence="12" type="ORF">NCTC12967_00884</name>
</gene>
<dbReference type="GeneID" id="64406365"/>
<dbReference type="PANTHER" id="PTHR24421:SF10">
    <property type="entry name" value="NITRATE_NITRITE SENSOR PROTEIN NARQ"/>
    <property type="match status" value="1"/>
</dbReference>
<keyword evidence="3" id="KW-0597">Phosphoprotein</keyword>
<keyword evidence="9" id="KW-0812">Transmembrane</keyword>
<dbReference type="Pfam" id="PF02518">
    <property type="entry name" value="HATPase_c"/>
    <property type="match status" value="1"/>
</dbReference>
<sequence length="407" mass="43218">MKTKRRGSRQAEGSLPTGANLLPVLQVLSLMCLAISGLHILRGGNQLSNAAACYILGVTCLVGVFWVARSHAVTGRGRATCSVVVLLLLIGPELLGNFSFTVPILIVATALLVIDVGMYTSLAGSGLTSIVLLALGLTLGQGPVESLSIAVSSMVLMSVGTTLGLVLSRYDAALAQIRRKTALEKEFMLAQERARAAHELHDGLGHRLTQIGMSLEFAGRVRETDPDAAWDEVAVAERTSRDAMNEMRTWVRALSPARSENDRCGVDLEAIAASFRGTDVDVRVREELRPHVLTDAAELLVYRTVQEGLTNALRHSRARVVEILATRTGDEVLVSVTNEIPAAQDRKIPKAPVGDPDGASAGFGINGLSERAVDLGGTVTAGRNGNSFRLTLTLPLREAASTGQDVS</sequence>
<keyword evidence="9" id="KW-0472">Membrane</keyword>
<evidence type="ECO:0000259" key="10">
    <source>
        <dbReference type="Pfam" id="PF02518"/>
    </source>
</evidence>
<dbReference type="GO" id="GO:0000155">
    <property type="term" value="F:phosphorelay sensor kinase activity"/>
    <property type="evidence" value="ECO:0007669"/>
    <property type="project" value="InterPro"/>
</dbReference>
<dbReference type="InterPro" id="IPR036890">
    <property type="entry name" value="HATPase_C_sf"/>
</dbReference>
<keyword evidence="13" id="KW-1185">Reference proteome</keyword>
<evidence type="ECO:0000256" key="4">
    <source>
        <dbReference type="ARBA" id="ARBA00022679"/>
    </source>
</evidence>